<feature type="compositionally biased region" description="Basic and acidic residues" evidence="1">
    <location>
        <begin position="386"/>
        <end position="398"/>
    </location>
</feature>
<name>A0A2I4G596_JUGRE</name>
<evidence type="ECO:0000313" key="6">
    <source>
        <dbReference type="RefSeq" id="XP_035549695.1"/>
    </source>
</evidence>
<evidence type="ECO:0000313" key="3">
    <source>
        <dbReference type="Proteomes" id="UP000235220"/>
    </source>
</evidence>
<dbReference type="Gramene" id="Jr16_08660_p1">
    <property type="protein sequence ID" value="cds.Jr16_08660_p1"/>
    <property type="gene ID" value="Jr16_08660"/>
</dbReference>
<protein>
    <submittedName>
        <fullName evidence="4">Uncharacterized protein LOC109004822</fullName>
    </submittedName>
    <submittedName>
        <fullName evidence="5">Uncharacterized protein LOC118348429</fullName>
    </submittedName>
    <submittedName>
        <fullName evidence="6">Uncharacterized protein LOC118349400</fullName>
    </submittedName>
</protein>
<dbReference type="AlphaFoldDB" id="A0A2I4G596"/>
<gene>
    <name evidence="4" type="primary">LOC109004822</name>
    <name evidence="5" type="synonym">LOC118348429</name>
    <name evidence="6" type="synonym">LOC118349400</name>
</gene>
<keyword evidence="3" id="KW-1185">Reference proteome</keyword>
<dbReference type="RefSeq" id="XP_018839072.2">
    <property type="nucleotide sequence ID" value="XM_018983527.2"/>
</dbReference>
<organism evidence="3 4">
    <name type="scientific">Juglans regia</name>
    <name type="common">English walnut</name>
    <dbReference type="NCBI Taxonomy" id="51240"/>
    <lineage>
        <taxon>Eukaryota</taxon>
        <taxon>Viridiplantae</taxon>
        <taxon>Streptophyta</taxon>
        <taxon>Embryophyta</taxon>
        <taxon>Tracheophyta</taxon>
        <taxon>Spermatophyta</taxon>
        <taxon>Magnoliopsida</taxon>
        <taxon>eudicotyledons</taxon>
        <taxon>Gunneridae</taxon>
        <taxon>Pentapetalae</taxon>
        <taxon>rosids</taxon>
        <taxon>fabids</taxon>
        <taxon>Fagales</taxon>
        <taxon>Juglandaceae</taxon>
        <taxon>Juglans</taxon>
    </lineage>
</organism>
<accession>A0A2I4G596</accession>
<evidence type="ECO:0000256" key="1">
    <source>
        <dbReference type="SAM" id="MobiDB-lite"/>
    </source>
</evidence>
<dbReference type="Proteomes" id="UP000235220">
    <property type="component" value="Chromosome 9"/>
</dbReference>
<dbReference type="RefSeq" id="XP_035549695.1">
    <property type="nucleotide sequence ID" value="XM_035693802.1"/>
</dbReference>
<feature type="region of interest" description="Disordered" evidence="1">
    <location>
        <begin position="240"/>
        <end position="312"/>
    </location>
</feature>
<dbReference type="KEGG" id="jre:118349400"/>
<dbReference type="Proteomes" id="UP000235220">
    <property type="component" value="Chromosome 5"/>
</dbReference>
<feature type="compositionally biased region" description="Low complexity" evidence="1">
    <location>
        <begin position="240"/>
        <end position="259"/>
    </location>
</feature>
<sequence length="410" mass="45744">MEDLERGCGKLKLTEEENEVIEVSEDFMIKGTEKGNNSLVGKLLSDRKVNKEVIRSTMKKIWKLNGSFVFYNIVPNMFVISFENQKDRERVLEGKPWLFDNQLFVLKLFDGLTPPQKMNFDFEEFWVHLNNLPLACMSREVGMQIGATVGSVKGVDIREDGIGWGSFLRVKIEIDLRKKITRGRIANVMGNKLWIPLSYEKLPKVCFKCGKIFHGGEGCLETEGINDKLQYGVWLRASYSGRGKSSESSSNKISGNMSESEGEFNHTVGSLGEKELGDGGNESQAVKGKGAQQVFDKNSGTGERTEGVGRSGKTVEECGVVTRLQQLEHDKEMSENFGGEERRRWKRRARGAVTKDTRGSCLGGKRKLRSEKPGDNSKGASKKGKACMEEGGSKHDVMLVEAASQLHQQQ</sequence>
<dbReference type="Pfam" id="PF14111">
    <property type="entry name" value="DUF4283"/>
    <property type="match status" value="1"/>
</dbReference>
<evidence type="ECO:0000313" key="5">
    <source>
        <dbReference type="RefSeq" id="XP_035545946.1"/>
    </source>
</evidence>
<dbReference type="RefSeq" id="XP_035545946.1">
    <property type="nucleotide sequence ID" value="XM_035690053.1"/>
</dbReference>
<dbReference type="KEGG" id="jre:118348429"/>
<dbReference type="PANTHER" id="PTHR31286:SF62">
    <property type="entry name" value="ZINC FINGER, CCHC-TYPE-LIKE PROTEIN"/>
    <property type="match status" value="1"/>
</dbReference>
<feature type="compositionally biased region" description="Basic and acidic residues" evidence="1">
    <location>
        <begin position="333"/>
        <end position="343"/>
    </location>
</feature>
<dbReference type="KEGG" id="jre:109004822"/>
<feature type="region of interest" description="Disordered" evidence="1">
    <location>
        <begin position="333"/>
        <end position="410"/>
    </location>
</feature>
<dbReference type="GeneID" id="109004822"/>
<dbReference type="Proteomes" id="UP000235220">
    <property type="component" value="Chromosome 16"/>
</dbReference>
<proteinExistence type="predicted"/>
<dbReference type="InterPro" id="IPR025558">
    <property type="entry name" value="DUF4283"/>
</dbReference>
<feature type="domain" description="DUF4283" evidence="2">
    <location>
        <begin position="33"/>
        <end position="107"/>
    </location>
</feature>
<dbReference type="InterPro" id="IPR040256">
    <property type="entry name" value="At4g02000-like"/>
</dbReference>
<dbReference type="OrthoDB" id="1418158at2759"/>
<evidence type="ECO:0000259" key="2">
    <source>
        <dbReference type="Pfam" id="PF14111"/>
    </source>
</evidence>
<dbReference type="PANTHER" id="PTHR31286">
    <property type="entry name" value="GLYCINE-RICH CELL WALL STRUCTURAL PROTEIN 1.8-LIKE"/>
    <property type="match status" value="1"/>
</dbReference>
<reference evidence="4 5" key="1">
    <citation type="submission" date="2025-04" db="UniProtKB">
        <authorList>
            <consortium name="RefSeq"/>
        </authorList>
    </citation>
    <scope>IDENTIFICATION</scope>
    <source>
        <tissue evidence="4 5">Leaves</tissue>
    </source>
</reference>
<evidence type="ECO:0000313" key="4">
    <source>
        <dbReference type="RefSeq" id="XP_018839072.2"/>
    </source>
</evidence>